<evidence type="ECO:0000313" key="3">
    <source>
        <dbReference type="Proteomes" id="UP001558613"/>
    </source>
</evidence>
<sequence>MERVKFVQTIGLCFGCLNSGHHSKKCVKRSVCDTCKGKYPTCLHEERDKEQKEIKQSKEAPNETISHCVVQHNSSDLTSTISPVWLSSTNNPEHPAVRPFRQSERHHIHSTRKGRGSGLREEACTVKAFYADNQRYSYAK</sequence>
<dbReference type="PANTHER" id="PTHR47331:SF5">
    <property type="entry name" value="RIBONUCLEASE H"/>
    <property type="match status" value="1"/>
</dbReference>
<proteinExistence type="predicted"/>
<feature type="compositionally biased region" description="Basic residues" evidence="1">
    <location>
        <begin position="104"/>
        <end position="115"/>
    </location>
</feature>
<reference evidence="2 3" key="1">
    <citation type="submission" date="2023-09" db="EMBL/GenBank/DDBJ databases">
        <authorList>
            <person name="Wang M."/>
        </authorList>
    </citation>
    <scope>NUCLEOTIDE SEQUENCE [LARGE SCALE GENOMIC DNA]</scope>
    <source>
        <strain evidence="2">GT-2023</strain>
        <tissue evidence="2">Liver</tissue>
    </source>
</reference>
<evidence type="ECO:0008006" key="4">
    <source>
        <dbReference type="Google" id="ProtNLM"/>
    </source>
</evidence>
<name>A0ABR3LM56_9TELE</name>
<organism evidence="2 3">
    <name type="scientific">Cirrhinus molitorella</name>
    <name type="common">mud carp</name>
    <dbReference type="NCBI Taxonomy" id="172907"/>
    <lineage>
        <taxon>Eukaryota</taxon>
        <taxon>Metazoa</taxon>
        <taxon>Chordata</taxon>
        <taxon>Craniata</taxon>
        <taxon>Vertebrata</taxon>
        <taxon>Euteleostomi</taxon>
        <taxon>Actinopterygii</taxon>
        <taxon>Neopterygii</taxon>
        <taxon>Teleostei</taxon>
        <taxon>Ostariophysi</taxon>
        <taxon>Cypriniformes</taxon>
        <taxon>Cyprinidae</taxon>
        <taxon>Labeoninae</taxon>
        <taxon>Labeonini</taxon>
        <taxon>Cirrhinus</taxon>
    </lineage>
</organism>
<dbReference type="Proteomes" id="UP001558613">
    <property type="component" value="Unassembled WGS sequence"/>
</dbReference>
<keyword evidence="3" id="KW-1185">Reference proteome</keyword>
<gene>
    <name evidence="2" type="ORF">QQF64_017395</name>
</gene>
<protein>
    <recommendedName>
        <fullName evidence="4">CCHC-type domain-containing protein</fullName>
    </recommendedName>
</protein>
<accession>A0ABR3LM56</accession>
<comment type="caution">
    <text evidence="2">The sequence shown here is derived from an EMBL/GenBank/DDBJ whole genome shotgun (WGS) entry which is preliminary data.</text>
</comment>
<evidence type="ECO:0000313" key="2">
    <source>
        <dbReference type="EMBL" id="KAL1252702.1"/>
    </source>
</evidence>
<evidence type="ECO:0000256" key="1">
    <source>
        <dbReference type="SAM" id="MobiDB-lite"/>
    </source>
</evidence>
<dbReference type="PANTHER" id="PTHR47331">
    <property type="entry name" value="PHD-TYPE DOMAIN-CONTAINING PROTEIN"/>
    <property type="match status" value="1"/>
</dbReference>
<feature type="region of interest" description="Disordered" evidence="1">
    <location>
        <begin position="86"/>
        <end position="119"/>
    </location>
</feature>
<dbReference type="EMBL" id="JAYMGO010000021">
    <property type="protein sequence ID" value="KAL1252702.1"/>
    <property type="molecule type" value="Genomic_DNA"/>
</dbReference>